<dbReference type="Proteomes" id="UP000419144">
    <property type="component" value="Unassembled WGS sequence"/>
</dbReference>
<evidence type="ECO:0000256" key="5">
    <source>
        <dbReference type="ARBA" id="ARBA00022989"/>
    </source>
</evidence>
<feature type="transmembrane region" description="Helical" evidence="8">
    <location>
        <begin position="566"/>
        <end position="588"/>
    </location>
</feature>
<protein>
    <recommendedName>
        <fullName evidence="11">Folate/biopterin transporter</fullName>
    </recommendedName>
</protein>
<evidence type="ECO:0000256" key="6">
    <source>
        <dbReference type="ARBA" id="ARBA00023136"/>
    </source>
</evidence>
<feature type="transmembrane region" description="Helical" evidence="8">
    <location>
        <begin position="193"/>
        <end position="217"/>
    </location>
</feature>
<dbReference type="Pfam" id="PF03092">
    <property type="entry name" value="BT1"/>
    <property type="match status" value="1"/>
</dbReference>
<comment type="subcellular location">
    <subcellularLocation>
        <location evidence="1">Membrane</location>
        <topology evidence="1">Multi-pass membrane protein</topology>
    </subcellularLocation>
</comment>
<keyword evidence="4 8" id="KW-0812">Transmembrane</keyword>
<evidence type="ECO:0000256" key="7">
    <source>
        <dbReference type="SAM" id="MobiDB-lite"/>
    </source>
</evidence>
<evidence type="ECO:0000313" key="9">
    <source>
        <dbReference type="EMBL" id="GET91710.1"/>
    </source>
</evidence>
<gene>
    <name evidence="9" type="ORF">LtaPh_3238900</name>
</gene>
<evidence type="ECO:0000256" key="1">
    <source>
        <dbReference type="ARBA" id="ARBA00004141"/>
    </source>
</evidence>
<feature type="transmembrane region" description="Helical" evidence="8">
    <location>
        <begin position="224"/>
        <end position="245"/>
    </location>
</feature>
<evidence type="ECO:0000256" key="8">
    <source>
        <dbReference type="SAM" id="Phobius"/>
    </source>
</evidence>
<dbReference type="SUPFAM" id="SSF103473">
    <property type="entry name" value="MFS general substrate transporter"/>
    <property type="match status" value="1"/>
</dbReference>
<evidence type="ECO:0000313" key="10">
    <source>
        <dbReference type="Proteomes" id="UP000419144"/>
    </source>
</evidence>
<evidence type="ECO:0008006" key="11">
    <source>
        <dbReference type="Google" id="ProtNLM"/>
    </source>
</evidence>
<feature type="transmembrane region" description="Helical" evidence="8">
    <location>
        <begin position="419"/>
        <end position="443"/>
    </location>
</feature>
<dbReference type="PANTHER" id="PTHR31585:SF0">
    <property type="entry name" value="FOLATE-BIOPTERIN TRANSPORTER 1, CHLOROPLASTIC"/>
    <property type="match status" value="1"/>
</dbReference>
<feature type="compositionally biased region" description="Basic and acidic residues" evidence="7">
    <location>
        <begin position="94"/>
        <end position="107"/>
    </location>
</feature>
<sequence length="627" mass="68207">MRDADNGKGLDKERAHPRITADTTVAAVCTSHAPSCGIRVITPVPCTSRTASSMGSGESISTPPSAPLRWSHSEALPGDVGLARPRLSLVANKDNTRPCRSEVSHGNDEEDAGRGASIEADLRESCHRTATDTAELLRLNHEGLTRRLPCPTIPRMVMILLLWSSLVQGFSSSVISIFMNGELALQPVDVTRYWVYIGCAVWCQPIVGYISDAVVVLGEKRRPLFILAAATNSVIYTLYSVFFGSTSSFRRFVALSMVSQFCTMGLYIPLNGLVVELGWHDAETAEESNARMGSIMSRTMVWRSTGSLGGAVLHTCLIALLPVRPLLGITGVLFLVLIPIVLFTPRHFFLCGSTSDYSFCNHVSKACSKLWCRFDIRDVRSDGVCLVLVLSFVFVYTMMPDASAVYYNYLYVVYEFPNWFYSMNGCVGHLGSIAGAYVFSWWASRRARQESRGGTHVSVFFIFMIGSVAWALGYVTNLLLCTGVITDTLGIPAAVYVPVDAFCTSLVARFAFMPTLAVAAEHAPKSLEATMFEVFSVASMCGGIVSGLLTSSIAKGLHITRTDYSQLWALIVVSIVAKLLPIFLAYLLPERRSSREGHLDALVVTGEAESDRTPTASGATHIGTLGF</sequence>
<keyword evidence="6 8" id="KW-0472">Membrane</keyword>
<keyword evidence="5 8" id="KW-1133">Transmembrane helix</keyword>
<evidence type="ECO:0000256" key="4">
    <source>
        <dbReference type="ARBA" id="ARBA00022692"/>
    </source>
</evidence>
<feature type="transmembrane region" description="Helical" evidence="8">
    <location>
        <begin position="532"/>
        <end position="554"/>
    </location>
</feature>
<feature type="transmembrane region" description="Helical" evidence="8">
    <location>
        <begin position="300"/>
        <end position="320"/>
    </location>
</feature>
<feature type="transmembrane region" description="Helical" evidence="8">
    <location>
        <begin position="455"/>
        <end position="475"/>
    </location>
</feature>
<reference evidence="9" key="1">
    <citation type="submission" date="2019-11" db="EMBL/GenBank/DDBJ databases">
        <title>Leishmania tarentolae CDS.</title>
        <authorList>
            <person name="Goto Y."/>
            <person name="Yamagishi J."/>
        </authorList>
    </citation>
    <scope>NUCLEOTIDE SEQUENCE [LARGE SCALE GENOMIC DNA]</scope>
    <source>
        <strain evidence="9">Parrot Tar II</strain>
    </source>
</reference>
<dbReference type="OrthoDB" id="754047at2759"/>
<dbReference type="PANTHER" id="PTHR31585">
    <property type="entry name" value="FOLATE-BIOPTERIN TRANSPORTER 1, CHLOROPLASTIC"/>
    <property type="match status" value="1"/>
</dbReference>
<keyword evidence="3" id="KW-0813">Transport</keyword>
<comment type="similarity">
    <text evidence="2">Belongs to the major facilitator superfamily. Folate-biopterin transporter (TC 2.A.71) family.</text>
</comment>
<dbReference type="EMBL" id="BLBS01000049">
    <property type="protein sequence ID" value="GET91710.1"/>
    <property type="molecule type" value="Genomic_DNA"/>
</dbReference>
<dbReference type="AlphaFoldDB" id="A0A640KPP0"/>
<feature type="transmembrane region" description="Helical" evidence="8">
    <location>
        <begin position="156"/>
        <end position="181"/>
    </location>
</feature>
<feature type="region of interest" description="Disordered" evidence="7">
    <location>
        <begin position="93"/>
        <end position="114"/>
    </location>
</feature>
<organism evidence="9 10">
    <name type="scientific">Leishmania tarentolae</name>
    <name type="common">Sauroleishmania tarentolae</name>
    <dbReference type="NCBI Taxonomy" id="5689"/>
    <lineage>
        <taxon>Eukaryota</taxon>
        <taxon>Discoba</taxon>
        <taxon>Euglenozoa</taxon>
        <taxon>Kinetoplastea</taxon>
        <taxon>Metakinetoplastina</taxon>
        <taxon>Trypanosomatida</taxon>
        <taxon>Trypanosomatidae</taxon>
        <taxon>Leishmaniinae</taxon>
        <taxon>Leishmania</taxon>
        <taxon>lizard Leishmania</taxon>
    </lineage>
</organism>
<evidence type="ECO:0000256" key="2">
    <source>
        <dbReference type="ARBA" id="ARBA00007015"/>
    </source>
</evidence>
<evidence type="ECO:0000256" key="3">
    <source>
        <dbReference type="ARBA" id="ARBA00022448"/>
    </source>
</evidence>
<accession>A0A640KPP0</accession>
<keyword evidence="10" id="KW-1185">Reference proteome</keyword>
<comment type="caution">
    <text evidence="9">The sequence shown here is derived from an EMBL/GenBank/DDBJ whole genome shotgun (WGS) entry which is preliminary data.</text>
</comment>
<dbReference type="GO" id="GO:0016020">
    <property type="term" value="C:membrane"/>
    <property type="evidence" value="ECO:0007669"/>
    <property type="project" value="UniProtKB-SubCell"/>
</dbReference>
<feature type="transmembrane region" description="Helical" evidence="8">
    <location>
        <begin position="495"/>
        <end position="520"/>
    </location>
</feature>
<feature type="transmembrane region" description="Helical" evidence="8">
    <location>
        <begin position="257"/>
        <end position="279"/>
    </location>
</feature>
<name>A0A640KPP0_LEITA</name>
<dbReference type="VEuPathDB" id="TriTrypDB:LtaPh_3238900"/>
<dbReference type="Gene3D" id="1.20.1250.20">
    <property type="entry name" value="MFS general substrate transporter like domains"/>
    <property type="match status" value="1"/>
</dbReference>
<dbReference type="InterPro" id="IPR036259">
    <property type="entry name" value="MFS_trans_sf"/>
</dbReference>
<proteinExistence type="inferred from homology"/>
<feature type="transmembrane region" description="Helical" evidence="8">
    <location>
        <begin position="383"/>
        <end position="399"/>
    </location>
</feature>
<feature type="transmembrane region" description="Helical" evidence="8">
    <location>
        <begin position="326"/>
        <end position="344"/>
    </location>
</feature>
<dbReference type="InterPro" id="IPR039309">
    <property type="entry name" value="BT1"/>
</dbReference>